<evidence type="ECO:0000313" key="6">
    <source>
        <dbReference type="Proteomes" id="UP000474054"/>
    </source>
</evidence>
<feature type="transmembrane region" description="Helical" evidence="1">
    <location>
        <begin position="139"/>
        <end position="160"/>
    </location>
</feature>
<proteinExistence type="predicted"/>
<dbReference type="AlphaFoldDB" id="A0A650CX93"/>
<dbReference type="InterPro" id="IPR037185">
    <property type="entry name" value="EmrE-like"/>
</dbReference>
<evidence type="ECO:0000313" key="3">
    <source>
        <dbReference type="EMBL" id="MQL54628.1"/>
    </source>
</evidence>
<protein>
    <submittedName>
        <fullName evidence="4">EamA family transporter</fullName>
    </submittedName>
</protein>
<feature type="domain" description="EamA" evidence="2">
    <location>
        <begin position="6"/>
        <end position="132"/>
    </location>
</feature>
<dbReference type="SUPFAM" id="SSF103481">
    <property type="entry name" value="Multidrug resistance efflux transporter EmrE"/>
    <property type="match status" value="2"/>
</dbReference>
<feature type="transmembrane region" description="Helical" evidence="1">
    <location>
        <begin position="64"/>
        <end position="86"/>
    </location>
</feature>
<dbReference type="InterPro" id="IPR000620">
    <property type="entry name" value="EamA_dom"/>
</dbReference>
<keyword evidence="1" id="KW-1133">Transmembrane helix</keyword>
<feature type="transmembrane region" description="Helical" evidence="1">
    <location>
        <begin position="33"/>
        <end position="52"/>
    </location>
</feature>
<dbReference type="RefSeq" id="WP_152939864.1">
    <property type="nucleotide sequence ID" value="NZ_CP045482.1"/>
</dbReference>
<reference evidence="3 6" key="1">
    <citation type="submission" date="2019-10" db="EMBL/GenBank/DDBJ databases">
        <title>Comparative genomics of sulfur disproportionating microorganisms.</title>
        <authorList>
            <person name="Ward L.M."/>
            <person name="Bertran E."/>
            <person name="Johnston D."/>
        </authorList>
    </citation>
    <scope>NUCLEOTIDE SEQUENCE [LARGE SCALE GENOMIC DNA]</scope>
    <source>
        <strain evidence="3 6">DSM 3772</strain>
    </source>
</reference>
<dbReference type="KEGG" id="aamb:D1866_10935"/>
<dbReference type="GO" id="GO:0016020">
    <property type="term" value="C:membrane"/>
    <property type="evidence" value="ECO:0007669"/>
    <property type="project" value="InterPro"/>
</dbReference>
<sequence>MKGKNFGVLEMIITTAIWGSIPILAIFSDLPSLVFVFFRVFITSIFLLLVIRKRVNLRNLINKYVILSGIFLALNWILLFYAVTIIQVSEAILLYYSGPIFAILIMHFLGERIGINRSISIIIAFTGIFIIINPTTLNISIGTLIALASGIFYGLLAVASKMATGIVNSKELVFYQTIISTIITSPFLLILRFNLTLNNIVIVTIAALVNTLLALFLWYDALTKISVQLSSILSYLDPVFAMLFAFLFLHQIPTLISLIGGILIIISGIFSVIIESRNIKR</sequence>
<name>A0A650CX93_ACIAM</name>
<dbReference type="PANTHER" id="PTHR22911">
    <property type="entry name" value="ACYL-MALONYL CONDENSING ENZYME-RELATED"/>
    <property type="match status" value="1"/>
</dbReference>
<feature type="transmembrane region" description="Helical" evidence="1">
    <location>
        <begin position="7"/>
        <end position="27"/>
    </location>
</feature>
<feature type="transmembrane region" description="Helical" evidence="1">
    <location>
        <begin position="172"/>
        <end position="191"/>
    </location>
</feature>
<dbReference type="EMBL" id="WHYS01000001">
    <property type="protein sequence ID" value="MQL54628.1"/>
    <property type="molecule type" value="Genomic_DNA"/>
</dbReference>
<feature type="transmembrane region" description="Helical" evidence="1">
    <location>
        <begin position="117"/>
        <end position="133"/>
    </location>
</feature>
<feature type="transmembrane region" description="Helical" evidence="1">
    <location>
        <begin position="231"/>
        <end position="249"/>
    </location>
</feature>
<evidence type="ECO:0000256" key="1">
    <source>
        <dbReference type="SAM" id="Phobius"/>
    </source>
</evidence>
<evidence type="ECO:0000259" key="2">
    <source>
        <dbReference type="Pfam" id="PF00892"/>
    </source>
</evidence>
<feature type="domain" description="EamA" evidence="2">
    <location>
        <begin position="141"/>
        <end position="270"/>
    </location>
</feature>
<reference evidence="4 5" key="2">
    <citation type="submission" date="2019-10" db="EMBL/GenBank/DDBJ databases">
        <title>Genome Sequences from Six Type Strain Members of the Archaeal Family Sulfolobaceae: Acidianus ambivalens, Acidianus infernus, Metallosphaera prunae, Stygiolobus azoricus, Sulfolobus metallicus, and Sulfurisphaera ohwakuensis.</title>
        <authorList>
            <person name="Counts J.A."/>
            <person name="Kelly R.M."/>
        </authorList>
    </citation>
    <scope>NUCLEOTIDE SEQUENCE [LARGE SCALE GENOMIC DNA]</scope>
    <source>
        <strain evidence="4 5">LEI 10</strain>
    </source>
</reference>
<accession>A0A650CX93</accession>
<dbReference type="PANTHER" id="PTHR22911:SF102">
    <property type="entry name" value="MEMBRANE PROTEIN"/>
    <property type="match status" value="1"/>
</dbReference>
<dbReference type="Pfam" id="PF00892">
    <property type="entry name" value="EamA"/>
    <property type="match status" value="2"/>
</dbReference>
<dbReference type="Proteomes" id="UP000474054">
    <property type="component" value="Unassembled WGS sequence"/>
</dbReference>
<dbReference type="EMBL" id="CP045482">
    <property type="protein sequence ID" value="QGR22433.1"/>
    <property type="molecule type" value="Genomic_DNA"/>
</dbReference>
<evidence type="ECO:0000313" key="5">
    <source>
        <dbReference type="Proteomes" id="UP000426328"/>
    </source>
</evidence>
<gene>
    <name evidence="4" type="ORF">D1866_10935</name>
    <name evidence="3" type="ORF">GFB69_02375</name>
</gene>
<dbReference type="Proteomes" id="UP000426328">
    <property type="component" value="Chromosome"/>
</dbReference>
<feature type="transmembrane region" description="Helical" evidence="1">
    <location>
        <begin position="255"/>
        <end position="274"/>
    </location>
</feature>
<evidence type="ECO:0000313" key="4">
    <source>
        <dbReference type="EMBL" id="QGR22433.1"/>
    </source>
</evidence>
<feature type="transmembrane region" description="Helical" evidence="1">
    <location>
        <begin position="197"/>
        <end position="219"/>
    </location>
</feature>
<dbReference type="GeneID" id="42780252"/>
<keyword evidence="1" id="KW-0812">Transmembrane</keyword>
<organism evidence="4 5">
    <name type="scientific">Acidianus ambivalens</name>
    <name type="common">Desulfurolobus ambivalens</name>
    <dbReference type="NCBI Taxonomy" id="2283"/>
    <lineage>
        <taxon>Archaea</taxon>
        <taxon>Thermoproteota</taxon>
        <taxon>Thermoprotei</taxon>
        <taxon>Sulfolobales</taxon>
        <taxon>Sulfolobaceae</taxon>
        <taxon>Acidianus</taxon>
    </lineage>
</organism>
<keyword evidence="1" id="KW-0472">Membrane</keyword>
<feature type="transmembrane region" description="Helical" evidence="1">
    <location>
        <begin position="92"/>
        <end position="110"/>
    </location>
</feature>
<keyword evidence="5" id="KW-1185">Reference proteome</keyword>